<evidence type="ECO:0000313" key="14">
    <source>
        <dbReference type="EMBL" id="ALS56109.1"/>
    </source>
</evidence>
<dbReference type="CDD" id="cd00310">
    <property type="entry name" value="ATP-synt_Fo_a_6"/>
    <property type="match status" value="1"/>
</dbReference>
<keyword evidence="9 12" id="KW-0406">Ion transport</keyword>
<protein>
    <recommendedName>
        <fullName evidence="12 13">ATP synthase subunit a</fullName>
    </recommendedName>
    <alternativeName>
        <fullName evidence="12">ATP synthase F0 sector subunit a</fullName>
    </alternativeName>
    <alternativeName>
        <fullName evidence="12">F-ATPase subunit 6</fullName>
    </alternativeName>
</protein>
<dbReference type="PANTHER" id="PTHR42823:SF3">
    <property type="entry name" value="ATP SYNTHASE SUBUNIT A, CHLOROPLASTIC"/>
    <property type="match status" value="1"/>
</dbReference>
<keyword evidence="8 12" id="KW-1133">Transmembrane helix</keyword>
<dbReference type="InterPro" id="IPR000568">
    <property type="entry name" value="ATP_synth_F0_asu"/>
</dbReference>
<dbReference type="Pfam" id="PF00119">
    <property type="entry name" value="ATP-synt_A"/>
    <property type="match status" value="1"/>
</dbReference>
<dbReference type="Gene3D" id="1.20.120.220">
    <property type="entry name" value="ATP synthase, F0 complex, subunit A"/>
    <property type="match status" value="1"/>
</dbReference>
<dbReference type="NCBIfam" id="TIGR01131">
    <property type="entry name" value="ATP_synt_6_or_A"/>
    <property type="match status" value="1"/>
</dbReference>
<evidence type="ECO:0000256" key="4">
    <source>
        <dbReference type="ARBA" id="ARBA00022475"/>
    </source>
</evidence>
<keyword evidence="11 12" id="KW-0066">ATP synthesis</keyword>
<feature type="transmembrane region" description="Helical" evidence="12">
    <location>
        <begin position="198"/>
        <end position="220"/>
    </location>
</feature>
<dbReference type="PRINTS" id="PR00123">
    <property type="entry name" value="ATPASEA"/>
</dbReference>
<keyword evidence="5 12" id="KW-0138">CF(0)</keyword>
<evidence type="ECO:0000256" key="11">
    <source>
        <dbReference type="ARBA" id="ARBA00023310"/>
    </source>
</evidence>
<dbReference type="PROSITE" id="PS00449">
    <property type="entry name" value="ATPASE_A"/>
    <property type="match status" value="1"/>
</dbReference>
<dbReference type="NCBIfam" id="NF004477">
    <property type="entry name" value="PRK05815.1-1"/>
    <property type="match status" value="1"/>
</dbReference>
<evidence type="ECO:0000256" key="7">
    <source>
        <dbReference type="ARBA" id="ARBA00022781"/>
    </source>
</evidence>
<dbReference type="EMBL" id="KT201087">
    <property type="protein sequence ID" value="ALS56109.1"/>
    <property type="molecule type" value="Genomic_DNA"/>
</dbReference>
<evidence type="ECO:0000256" key="13">
    <source>
        <dbReference type="RuleBase" id="RU000483"/>
    </source>
</evidence>
<name>A0A0U2X7B8_9BACT</name>
<dbReference type="InterPro" id="IPR023011">
    <property type="entry name" value="ATP_synth_F0_asu_AS"/>
</dbReference>
<keyword evidence="4 12" id="KW-1003">Cell membrane</keyword>
<evidence type="ECO:0000256" key="10">
    <source>
        <dbReference type="ARBA" id="ARBA00023136"/>
    </source>
</evidence>
<feature type="transmembrane region" description="Helical" evidence="12">
    <location>
        <begin position="90"/>
        <end position="108"/>
    </location>
</feature>
<reference evidence="14" key="1">
    <citation type="journal article" date="2016" name="ISME J.">
        <title>Functional metagenomic screen reveals new and diverse microbial rhodopsins.</title>
        <authorList>
            <person name="Pushkarev A."/>
            <person name="Beja O."/>
        </authorList>
    </citation>
    <scope>NUCLEOTIDE SEQUENCE</scope>
</reference>
<dbReference type="InterPro" id="IPR035908">
    <property type="entry name" value="F0_ATP_A_sf"/>
</dbReference>
<keyword evidence="10 12" id="KW-0472">Membrane</keyword>
<dbReference type="InterPro" id="IPR045082">
    <property type="entry name" value="ATP_syn_F0_a_bact/chloroplast"/>
</dbReference>
<dbReference type="FunFam" id="1.20.120.220:FF:000002">
    <property type="entry name" value="ATP synthase subunit a"/>
    <property type="match status" value="1"/>
</dbReference>
<evidence type="ECO:0000256" key="3">
    <source>
        <dbReference type="ARBA" id="ARBA00022448"/>
    </source>
</evidence>
<dbReference type="GO" id="GO:0046933">
    <property type="term" value="F:proton-transporting ATP synthase activity, rotational mechanism"/>
    <property type="evidence" value="ECO:0007669"/>
    <property type="project" value="UniProtKB-UniRule"/>
</dbReference>
<comment type="similarity">
    <text evidence="2 12 13">Belongs to the ATPase A chain family.</text>
</comment>
<feature type="transmembrane region" description="Helical" evidence="12">
    <location>
        <begin position="167"/>
        <end position="186"/>
    </location>
</feature>
<organism evidence="14">
    <name type="scientific">uncultured bacterium EIL5A08</name>
    <dbReference type="NCBI Taxonomy" id="1768204"/>
    <lineage>
        <taxon>Bacteria</taxon>
        <taxon>environmental samples</taxon>
    </lineage>
</organism>
<evidence type="ECO:0000256" key="6">
    <source>
        <dbReference type="ARBA" id="ARBA00022692"/>
    </source>
</evidence>
<dbReference type="GO" id="GO:0045259">
    <property type="term" value="C:proton-transporting ATP synthase complex"/>
    <property type="evidence" value="ECO:0007669"/>
    <property type="project" value="UniProtKB-KW"/>
</dbReference>
<dbReference type="SUPFAM" id="SSF81336">
    <property type="entry name" value="F1F0 ATP synthase subunit A"/>
    <property type="match status" value="1"/>
</dbReference>
<evidence type="ECO:0000256" key="8">
    <source>
        <dbReference type="ARBA" id="ARBA00022989"/>
    </source>
</evidence>
<dbReference type="GO" id="GO:0005886">
    <property type="term" value="C:plasma membrane"/>
    <property type="evidence" value="ECO:0007669"/>
    <property type="project" value="UniProtKB-SubCell"/>
</dbReference>
<evidence type="ECO:0000256" key="9">
    <source>
        <dbReference type="ARBA" id="ARBA00023065"/>
    </source>
</evidence>
<comment type="function">
    <text evidence="12 13">Key component of the proton channel; it plays a direct role in the translocation of protons across the membrane.</text>
</comment>
<dbReference type="GO" id="GO:0042777">
    <property type="term" value="P:proton motive force-driven plasma membrane ATP synthesis"/>
    <property type="evidence" value="ECO:0007669"/>
    <property type="project" value="TreeGrafter"/>
</dbReference>
<keyword evidence="6 12" id="KW-0812">Transmembrane</keyword>
<evidence type="ECO:0000256" key="2">
    <source>
        <dbReference type="ARBA" id="ARBA00006810"/>
    </source>
</evidence>
<comment type="subcellular location">
    <subcellularLocation>
        <location evidence="12 13">Cell membrane</location>
        <topology evidence="12 13">Multi-pass membrane protein</topology>
    </subcellularLocation>
    <subcellularLocation>
        <location evidence="1">Membrane</location>
        <topology evidence="1">Multi-pass membrane protein</topology>
    </subcellularLocation>
</comment>
<feature type="transmembrane region" description="Helical" evidence="12">
    <location>
        <begin position="31"/>
        <end position="51"/>
    </location>
</feature>
<sequence>MDNNAPATDNPVDYIQHHLQPLAVGDGFWRINIDTMFFSILLAGLVMIIAYKVGKRVSDGAPTGMQNVLESLIDFVNGLVKEAFPKPNKIVGPIGLTIFVWVLLMNAMDLIPVDLLPKLADMMGIHYLKVVPTTDPHTTFAMSLSIFLLCIYYNIKIKGFGGYMKSFMVHPFGIYLAPVNFILTLVEELAKPLSLALRLFGNMFTGELVFLLIALLPWYIIPIPGSLWAIFHILVITLQAFIFMVLTIMYISMASEESH</sequence>
<keyword evidence="7 12" id="KW-0375">Hydrogen ion transport</keyword>
<keyword evidence="3 12" id="KW-0813">Transport</keyword>
<accession>A0A0U2X7B8</accession>
<dbReference type="PANTHER" id="PTHR42823">
    <property type="entry name" value="ATP SYNTHASE SUBUNIT A, CHLOROPLASTIC"/>
    <property type="match status" value="1"/>
</dbReference>
<evidence type="ECO:0000256" key="5">
    <source>
        <dbReference type="ARBA" id="ARBA00022547"/>
    </source>
</evidence>
<dbReference type="AlphaFoldDB" id="A0A0U2X7B8"/>
<feature type="transmembrane region" description="Helical" evidence="12">
    <location>
        <begin position="137"/>
        <end position="155"/>
    </location>
</feature>
<evidence type="ECO:0000256" key="12">
    <source>
        <dbReference type="HAMAP-Rule" id="MF_01393"/>
    </source>
</evidence>
<feature type="transmembrane region" description="Helical" evidence="12">
    <location>
        <begin position="227"/>
        <end position="251"/>
    </location>
</feature>
<proteinExistence type="inferred from homology"/>
<evidence type="ECO:0000256" key="1">
    <source>
        <dbReference type="ARBA" id="ARBA00004141"/>
    </source>
</evidence>
<gene>
    <name evidence="12" type="primary">atpB</name>
</gene>
<dbReference type="HAMAP" id="MF_01393">
    <property type="entry name" value="ATP_synth_a_bact"/>
    <property type="match status" value="1"/>
</dbReference>